<keyword evidence="3 9" id="KW-0812">Transmembrane</keyword>
<dbReference type="EMBL" id="SLWY01000016">
    <property type="protein sequence ID" value="TCO80160.1"/>
    <property type="molecule type" value="Genomic_DNA"/>
</dbReference>
<dbReference type="InterPro" id="IPR036909">
    <property type="entry name" value="Cyt_c-like_dom_sf"/>
</dbReference>
<evidence type="ECO:0000256" key="9">
    <source>
        <dbReference type="SAM" id="Phobius"/>
    </source>
</evidence>
<gene>
    <name evidence="12" type="ORF">EV699_11665</name>
</gene>
<dbReference type="GO" id="GO:0020037">
    <property type="term" value="F:heme binding"/>
    <property type="evidence" value="ECO:0007669"/>
    <property type="project" value="InterPro"/>
</dbReference>
<evidence type="ECO:0000256" key="4">
    <source>
        <dbReference type="ARBA" id="ARBA00022723"/>
    </source>
</evidence>
<dbReference type="OrthoDB" id="9798864at2"/>
<dbReference type="AlphaFoldDB" id="A0A4V2SCP0"/>
<dbReference type="InterPro" id="IPR009056">
    <property type="entry name" value="Cyt_c-like_dom"/>
</dbReference>
<dbReference type="PANTHER" id="PTHR10266">
    <property type="entry name" value="CYTOCHROME C1"/>
    <property type="match status" value="1"/>
</dbReference>
<evidence type="ECO:0000256" key="3">
    <source>
        <dbReference type="ARBA" id="ARBA00022692"/>
    </source>
</evidence>
<dbReference type="GO" id="GO:0016020">
    <property type="term" value="C:membrane"/>
    <property type="evidence" value="ECO:0007669"/>
    <property type="project" value="UniProtKB-SubCell"/>
</dbReference>
<dbReference type="RefSeq" id="WP_132544163.1">
    <property type="nucleotide sequence ID" value="NZ_SLWY01000016.1"/>
</dbReference>
<dbReference type="Pfam" id="PF02167">
    <property type="entry name" value="Cytochrom_C1"/>
    <property type="match status" value="2"/>
</dbReference>
<dbReference type="Gene3D" id="1.10.760.10">
    <property type="entry name" value="Cytochrome c-like domain"/>
    <property type="match status" value="1"/>
</dbReference>
<comment type="caution">
    <text evidence="12">The sequence shown here is derived from an EMBL/GenBank/DDBJ whole genome shotgun (WGS) entry which is preliminary data.</text>
</comment>
<dbReference type="SUPFAM" id="SSF46626">
    <property type="entry name" value="Cytochrome c"/>
    <property type="match status" value="1"/>
</dbReference>
<evidence type="ECO:0000256" key="5">
    <source>
        <dbReference type="ARBA" id="ARBA00022989"/>
    </source>
</evidence>
<keyword evidence="10" id="KW-0732">Signal</keyword>
<dbReference type="GO" id="GO:0046872">
    <property type="term" value="F:metal ion binding"/>
    <property type="evidence" value="ECO:0007669"/>
    <property type="project" value="UniProtKB-KW"/>
</dbReference>
<feature type="domain" description="Cytochrome c" evidence="11">
    <location>
        <begin position="38"/>
        <end position="213"/>
    </location>
</feature>
<evidence type="ECO:0000256" key="6">
    <source>
        <dbReference type="ARBA" id="ARBA00023004"/>
    </source>
</evidence>
<keyword evidence="13" id="KW-1185">Reference proteome</keyword>
<feature type="signal peptide" evidence="10">
    <location>
        <begin position="1"/>
        <end position="19"/>
    </location>
</feature>
<feature type="binding site" description="covalent" evidence="8">
    <location>
        <position position="54"/>
    </location>
    <ligand>
        <name>heme c</name>
        <dbReference type="ChEBI" id="CHEBI:61717"/>
    </ligand>
</feature>
<comment type="subcellular location">
    <subcellularLocation>
        <location evidence="1">Membrane</location>
    </subcellularLocation>
</comment>
<feature type="chain" id="PRO_5020333833" evidence="10">
    <location>
        <begin position="20"/>
        <end position="247"/>
    </location>
</feature>
<feature type="transmembrane region" description="Helical" evidence="9">
    <location>
        <begin position="220"/>
        <end position="238"/>
    </location>
</feature>
<feature type="binding site" description="covalent" evidence="8">
    <location>
        <position position="51"/>
    </location>
    <ligand>
        <name>heme c</name>
        <dbReference type="ChEBI" id="CHEBI:61717"/>
    </ligand>
</feature>
<keyword evidence="6 8" id="KW-0408">Iron</keyword>
<protein>
    <submittedName>
        <fullName evidence="12">Ubiquinol-cytochrome c reductase cytochrome c1 subunit</fullName>
    </submittedName>
</protein>
<evidence type="ECO:0000256" key="7">
    <source>
        <dbReference type="ARBA" id="ARBA00023136"/>
    </source>
</evidence>
<dbReference type="PANTHER" id="PTHR10266:SF3">
    <property type="entry name" value="CYTOCHROME C1, HEME PROTEIN, MITOCHONDRIAL"/>
    <property type="match status" value="1"/>
</dbReference>
<evidence type="ECO:0000259" key="11">
    <source>
        <dbReference type="PROSITE" id="PS51007"/>
    </source>
</evidence>
<keyword evidence="2 8" id="KW-0349">Heme</keyword>
<evidence type="ECO:0000256" key="2">
    <source>
        <dbReference type="ARBA" id="ARBA00022617"/>
    </source>
</evidence>
<name>A0A4V2SCP0_9GAMM</name>
<evidence type="ECO:0000256" key="1">
    <source>
        <dbReference type="ARBA" id="ARBA00004370"/>
    </source>
</evidence>
<dbReference type="Gene3D" id="1.20.5.100">
    <property type="entry name" value="Cytochrome c1, transmembrane anchor, C-terminal"/>
    <property type="match status" value="1"/>
</dbReference>
<dbReference type="InterPro" id="IPR002326">
    <property type="entry name" value="Cyt_c1"/>
</dbReference>
<accession>A0A4V2SCP0</accession>
<comment type="cofactor">
    <cofactor evidence="8">
        <name>heme c</name>
        <dbReference type="ChEBI" id="CHEBI:61717"/>
    </cofactor>
    <text evidence="8">Binds 1 heme c group covalently per subunit.</text>
</comment>
<evidence type="ECO:0000256" key="10">
    <source>
        <dbReference type="SAM" id="SignalP"/>
    </source>
</evidence>
<reference evidence="12 13" key="1">
    <citation type="submission" date="2019-03" db="EMBL/GenBank/DDBJ databases">
        <title>Genomic Encyclopedia of Type Strains, Phase IV (KMG-IV): sequencing the most valuable type-strain genomes for metagenomic binning, comparative biology and taxonomic classification.</title>
        <authorList>
            <person name="Goeker M."/>
        </authorList>
    </citation>
    <scope>NUCLEOTIDE SEQUENCE [LARGE SCALE GENOMIC DNA]</scope>
    <source>
        <strain evidence="12 13">DSM 25287</strain>
    </source>
</reference>
<dbReference type="Proteomes" id="UP000295765">
    <property type="component" value="Unassembled WGS sequence"/>
</dbReference>
<dbReference type="GO" id="GO:0009055">
    <property type="term" value="F:electron transfer activity"/>
    <property type="evidence" value="ECO:0007669"/>
    <property type="project" value="InterPro"/>
</dbReference>
<evidence type="ECO:0000313" key="12">
    <source>
        <dbReference type="EMBL" id="TCO80160.1"/>
    </source>
</evidence>
<keyword evidence="4 8" id="KW-0479">Metal-binding</keyword>
<dbReference type="PROSITE" id="PS51007">
    <property type="entry name" value="CYTC"/>
    <property type="match status" value="1"/>
</dbReference>
<proteinExistence type="predicted"/>
<evidence type="ECO:0000256" key="8">
    <source>
        <dbReference type="PIRSR" id="PIRSR602326-1"/>
    </source>
</evidence>
<keyword evidence="5 9" id="KW-1133">Transmembrane helix</keyword>
<feature type="binding site" description="covalent" evidence="8">
    <location>
        <position position="55"/>
    </location>
    <ligand>
        <name>heme c</name>
        <dbReference type="ChEBI" id="CHEBI:61717"/>
    </ligand>
</feature>
<evidence type="ECO:0000313" key="13">
    <source>
        <dbReference type="Proteomes" id="UP000295765"/>
    </source>
</evidence>
<sequence>MRKLIIAMVFAALPGLVVAAGGEGYPLEKADVDVSNKASLQRGAKLFVNYCMGCHSAEHQRYNRLARDIGLSDEQVRDNLIFTGAKVGEQMKNAMPKKDAKKWFGATPPDLTLIARSRGADYLYTYLKTFYIDESRPWGVNNAAFPLVGMPHVLWELQGWQKAVVETHKDAEGNERSVITGFEIVKPGSMSGPEFDKAMRDLVNFLVYVAEPIQLERTRIGVWVIAFLILLTVVFYLLKKEYWKDVH</sequence>
<keyword evidence="7 9" id="KW-0472">Membrane</keyword>
<organism evidence="12 13">
    <name type="scientific">Plasticicumulans lactativorans</name>
    <dbReference type="NCBI Taxonomy" id="1133106"/>
    <lineage>
        <taxon>Bacteria</taxon>
        <taxon>Pseudomonadati</taxon>
        <taxon>Pseudomonadota</taxon>
        <taxon>Gammaproteobacteria</taxon>
        <taxon>Candidatus Competibacteraceae</taxon>
        <taxon>Plasticicumulans</taxon>
    </lineage>
</organism>